<evidence type="ECO:0000313" key="3">
    <source>
        <dbReference type="Proteomes" id="UP000024635"/>
    </source>
</evidence>
<protein>
    <submittedName>
        <fullName evidence="2">Uncharacterized protein</fullName>
    </submittedName>
</protein>
<feature type="region of interest" description="Disordered" evidence="1">
    <location>
        <begin position="1"/>
        <end position="24"/>
    </location>
</feature>
<dbReference type="AlphaFoldDB" id="A0A016W8G1"/>
<sequence length="103" mass="11405">DDNPAAMPRTGKPPSSLEKKGKTRLKIHSEGDPAVDPFFNEMQDVVARGFSANMEVDNPDERPVLPFNTKITTMTNSANMEVDNPDERPVLPFNTKITTMTNS</sequence>
<gene>
    <name evidence="2" type="primary">Acey_s1028.g3430</name>
    <name evidence="2" type="ORF">Y032_1028g3430</name>
</gene>
<accession>A0A016W8G1</accession>
<organism evidence="2 3">
    <name type="scientific">Ancylostoma ceylanicum</name>
    <dbReference type="NCBI Taxonomy" id="53326"/>
    <lineage>
        <taxon>Eukaryota</taxon>
        <taxon>Metazoa</taxon>
        <taxon>Ecdysozoa</taxon>
        <taxon>Nematoda</taxon>
        <taxon>Chromadorea</taxon>
        <taxon>Rhabditida</taxon>
        <taxon>Rhabditina</taxon>
        <taxon>Rhabditomorpha</taxon>
        <taxon>Strongyloidea</taxon>
        <taxon>Ancylostomatidae</taxon>
        <taxon>Ancylostomatinae</taxon>
        <taxon>Ancylostoma</taxon>
    </lineage>
</organism>
<evidence type="ECO:0000256" key="1">
    <source>
        <dbReference type="SAM" id="MobiDB-lite"/>
    </source>
</evidence>
<keyword evidence="3" id="KW-1185">Reference proteome</keyword>
<reference evidence="3" key="1">
    <citation type="journal article" date="2015" name="Nat. Genet.">
        <title>The genome and transcriptome of the zoonotic hookworm Ancylostoma ceylanicum identify infection-specific gene families.</title>
        <authorList>
            <person name="Schwarz E.M."/>
            <person name="Hu Y."/>
            <person name="Antoshechkin I."/>
            <person name="Miller M.M."/>
            <person name="Sternberg P.W."/>
            <person name="Aroian R.V."/>
        </authorList>
    </citation>
    <scope>NUCLEOTIDE SEQUENCE</scope>
    <source>
        <strain evidence="3">HY135</strain>
    </source>
</reference>
<comment type="caution">
    <text evidence="2">The sequence shown here is derived from an EMBL/GenBank/DDBJ whole genome shotgun (WGS) entry which is preliminary data.</text>
</comment>
<evidence type="ECO:0000313" key="2">
    <source>
        <dbReference type="EMBL" id="EYC35552.1"/>
    </source>
</evidence>
<feature type="region of interest" description="Disordered" evidence="1">
    <location>
        <begin position="79"/>
        <end position="103"/>
    </location>
</feature>
<proteinExistence type="predicted"/>
<dbReference type="Proteomes" id="UP000024635">
    <property type="component" value="Unassembled WGS sequence"/>
</dbReference>
<feature type="non-terminal residue" evidence="2">
    <location>
        <position position="1"/>
    </location>
</feature>
<dbReference type="EMBL" id="JARK01000628">
    <property type="protein sequence ID" value="EYC35552.1"/>
    <property type="molecule type" value="Genomic_DNA"/>
</dbReference>
<name>A0A016W8G1_9BILA</name>